<dbReference type="InterPro" id="IPR039448">
    <property type="entry name" value="Beta_helix"/>
</dbReference>
<protein>
    <recommendedName>
        <fullName evidence="1">Right handed beta helix domain-containing protein</fullName>
    </recommendedName>
</protein>
<dbReference type="InterPro" id="IPR011050">
    <property type="entry name" value="Pectin_lyase_fold/virulence"/>
</dbReference>
<sequence length="238" mass="24553">TVTEKITISKANLKVRGPGFNFQFIPTSAGTPTVQITADNVEFSGFYVETAAGGTDNGITVTGDNALIKDVWVKEATGNGIDISSTARTTIDTCAIEDCTGVGISVGTPACNLMIRQCIISGNTGDGAELTGGATVLDNIFENNLIYHNTGYGIHIGSAVLRTGVRLHHTFSGNATGNQGQIQDDGSGTFIETPAGGESASTIADAVWNELISEHTGVGSTGKTLRDAKVKATLASLK</sequence>
<feature type="non-terminal residue" evidence="2">
    <location>
        <position position="1"/>
    </location>
</feature>
<evidence type="ECO:0000313" key="2">
    <source>
        <dbReference type="EMBL" id="PJC23121.1"/>
    </source>
</evidence>
<dbReference type="InterPro" id="IPR012334">
    <property type="entry name" value="Pectin_lyas_fold"/>
</dbReference>
<dbReference type="Gene3D" id="2.160.20.10">
    <property type="entry name" value="Single-stranded right-handed beta-helix, Pectin lyase-like"/>
    <property type="match status" value="1"/>
</dbReference>
<dbReference type="AlphaFoldDB" id="A0A2M8EK45"/>
<dbReference type="SMART" id="SM00710">
    <property type="entry name" value="PbH1"/>
    <property type="match status" value="5"/>
</dbReference>
<feature type="domain" description="Right handed beta helix" evidence="1">
    <location>
        <begin position="37"/>
        <end position="175"/>
    </location>
</feature>
<gene>
    <name evidence="2" type="ORF">CO059_00740</name>
</gene>
<dbReference type="Proteomes" id="UP000228781">
    <property type="component" value="Unassembled WGS sequence"/>
</dbReference>
<reference evidence="3" key="1">
    <citation type="submission" date="2017-09" db="EMBL/GenBank/DDBJ databases">
        <title>Depth-based differentiation of microbial function through sediment-hosted aquifers and enrichment of novel symbionts in the deep terrestrial subsurface.</title>
        <authorList>
            <person name="Probst A.J."/>
            <person name="Ladd B."/>
            <person name="Jarett J.K."/>
            <person name="Geller-Mcgrath D.E."/>
            <person name="Sieber C.M.K."/>
            <person name="Emerson J.B."/>
            <person name="Anantharaman K."/>
            <person name="Thomas B.C."/>
            <person name="Malmstrom R."/>
            <person name="Stieglmeier M."/>
            <person name="Klingl A."/>
            <person name="Woyke T."/>
            <person name="Ryan C.M."/>
            <person name="Banfield J.F."/>
        </authorList>
    </citation>
    <scope>NUCLEOTIDE SEQUENCE [LARGE SCALE GENOMIC DNA]</scope>
</reference>
<dbReference type="EMBL" id="PFSK01000010">
    <property type="protein sequence ID" value="PJC23121.1"/>
    <property type="molecule type" value="Genomic_DNA"/>
</dbReference>
<evidence type="ECO:0000313" key="3">
    <source>
        <dbReference type="Proteomes" id="UP000228781"/>
    </source>
</evidence>
<evidence type="ECO:0000259" key="1">
    <source>
        <dbReference type="Pfam" id="PF13229"/>
    </source>
</evidence>
<organism evidence="2 3">
    <name type="scientific">candidate division WWE3 bacterium CG_4_9_14_0_2_um_filter_48_10</name>
    <dbReference type="NCBI Taxonomy" id="1975078"/>
    <lineage>
        <taxon>Bacteria</taxon>
        <taxon>Katanobacteria</taxon>
    </lineage>
</organism>
<proteinExistence type="predicted"/>
<dbReference type="InterPro" id="IPR006626">
    <property type="entry name" value="PbH1"/>
</dbReference>
<accession>A0A2M8EK45</accession>
<dbReference type="SUPFAM" id="SSF51126">
    <property type="entry name" value="Pectin lyase-like"/>
    <property type="match status" value="1"/>
</dbReference>
<dbReference type="Pfam" id="PF13229">
    <property type="entry name" value="Beta_helix"/>
    <property type="match status" value="1"/>
</dbReference>
<name>A0A2M8EK45_UNCKA</name>
<comment type="caution">
    <text evidence="2">The sequence shown here is derived from an EMBL/GenBank/DDBJ whole genome shotgun (WGS) entry which is preliminary data.</text>
</comment>